<keyword evidence="3" id="KW-1185">Reference proteome</keyword>
<organism evidence="2 3">
    <name type="scientific">Halopseudomonas yangmingensis</name>
    <dbReference type="NCBI Taxonomy" id="1720063"/>
    <lineage>
        <taxon>Bacteria</taxon>
        <taxon>Pseudomonadati</taxon>
        <taxon>Pseudomonadota</taxon>
        <taxon>Gammaproteobacteria</taxon>
        <taxon>Pseudomonadales</taxon>
        <taxon>Pseudomonadaceae</taxon>
        <taxon>Halopseudomonas</taxon>
    </lineage>
</organism>
<dbReference type="AlphaFoldDB" id="A0A1I4PUB0"/>
<evidence type="ECO:0000313" key="2">
    <source>
        <dbReference type="EMBL" id="SFM31442.1"/>
    </source>
</evidence>
<accession>A0A1I4PUB0</accession>
<evidence type="ECO:0000313" key="3">
    <source>
        <dbReference type="Proteomes" id="UP000243629"/>
    </source>
</evidence>
<reference evidence="3" key="1">
    <citation type="submission" date="2016-10" db="EMBL/GenBank/DDBJ databases">
        <authorList>
            <person name="Varghese N."/>
            <person name="Submissions S."/>
        </authorList>
    </citation>
    <scope>NUCLEOTIDE SEQUENCE [LARGE SCALE GENOMIC DNA]</scope>
    <source>
        <strain evidence="3">DSM 24213</strain>
    </source>
</reference>
<dbReference type="Proteomes" id="UP000243629">
    <property type="component" value="Unassembled WGS sequence"/>
</dbReference>
<protein>
    <submittedName>
        <fullName evidence="2">Uncharacterized protein</fullName>
    </submittedName>
</protein>
<gene>
    <name evidence="2" type="ORF">SAMN05216217_103100</name>
</gene>
<sequence>MNIVRILIAIVLTLIVVQMVHSHSLLKRPDISHFAEVRINYLITRHNAIADCLKASDLGASDIHQACEQQVNESLGPEPSRSDRSTWQLP</sequence>
<proteinExistence type="predicted"/>
<dbReference type="EMBL" id="FOUI01000003">
    <property type="protein sequence ID" value="SFM31442.1"/>
    <property type="molecule type" value="Genomic_DNA"/>
</dbReference>
<feature type="region of interest" description="Disordered" evidence="1">
    <location>
        <begin position="70"/>
        <end position="90"/>
    </location>
</feature>
<name>A0A1I4PUB0_9GAMM</name>
<dbReference type="RefSeq" id="WP_093473396.1">
    <property type="nucleotide sequence ID" value="NZ_FOUI01000003.1"/>
</dbReference>
<evidence type="ECO:0000256" key="1">
    <source>
        <dbReference type="SAM" id="MobiDB-lite"/>
    </source>
</evidence>